<dbReference type="InterPro" id="IPR036188">
    <property type="entry name" value="FAD/NAD-bd_sf"/>
</dbReference>
<protein>
    <recommendedName>
        <fullName evidence="7">Thioredoxin reductase</fullName>
        <ecNumber evidence="7">1.8.1.9</ecNumber>
    </recommendedName>
</protein>
<dbReference type="OrthoDB" id="9806179at2"/>
<dbReference type="STRING" id="573061.Clocel_1682"/>
<comment type="catalytic activity">
    <reaction evidence="7">
        <text>[thioredoxin]-dithiol + NADP(+) = [thioredoxin]-disulfide + NADPH + H(+)</text>
        <dbReference type="Rhea" id="RHEA:20345"/>
        <dbReference type="Rhea" id="RHEA-COMP:10698"/>
        <dbReference type="Rhea" id="RHEA-COMP:10700"/>
        <dbReference type="ChEBI" id="CHEBI:15378"/>
        <dbReference type="ChEBI" id="CHEBI:29950"/>
        <dbReference type="ChEBI" id="CHEBI:50058"/>
        <dbReference type="ChEBI" id="CHEBI:57783"/>
        <dbReference type="ChEBI" id="CHEBI:58349"/>
        <dbReference type="EC" id="1.8.1.9"/>
    </reaction>
</comment>
<dbReference type="Gene3D" id="3.50.50.60">
    <property type="entry name" value="FAD/NAD(P)-binding domain"/>
    <property type="match status" value="2"/>
</dbReference>
<evidence type="ECO:0000313" key="11">
    <source>
        <dbReference type="Proteomes" id="UP000002730"/>
    </source>
</evidence>
<dbReference type="AlphaFoldDB" id="D9SKD0"/>
<keyword evidence="3 7" id="KW-0274">FAD</keyword>
<reference evidence="10 11" key="1">
    <citation type="submission" date="2010-08" db="EMBL/GenBank/DDBJ databases">
        <title>Complete sequence of Clostridium cellulovorans 743B.</title>
        <authorList>
            <consortium name="US DOE Joint Genome Institute"/>
            <person name="Lucas S."/>
            <person name="Copeland A."/>
            <person name="Lapidus A."/>
            <person name="Cheng J.-F."/>
            <person name="Bruce D."/>
            <person name="Goodwin L."/>
            <person name="Pitluck S."/>
            <person name="Chertkov O."/>
            <person name="Detter J.C."/>
            <person name="Han C."/>
            <person name="Tapia R."/>
            <person name="Land M."/>
            <person name="Hauser L."/>
            <person name="Chang Y.-J."/>
            <person name="Jeffries C."/>
            <person name="Kyrpides N."/>
            <person name="Ivanova N."/>
            <person name="Mikhailova N."/>
            <person name="Hemme C.L."/>
            <person name="Woyke T."/>
        </authorList>
    </citation>
    <scope>NUCLEOTIDE SEQUENCE [LARGE SCALE GENOMIC DNA]</scope>
    <source>
        <strain evidence="11">ATCC 35296 / DSM 3052 / OCM 3 / 743B</strain>
    </source>
</reference>
<dbReference type="PANTHER" id="PTHR48105">
    <property type="entry name" value="THIOREDOXIN REDUCTASE 1-RELATED-RELATED"/>
    <property type="match status" value="1"/>
</dbReference>
<gene>
    <name evidence="10" type="ordered locus">Clocel_1682</name>
</gene>
<dbReference type="InterPro" id="IPR005982">
    <property type="entry name" value="Thioredox_Rdtase"/>
</dbReference>
<dbReference type="HOGENOM" id="CLU_031864_5_3_9"/>
<dbReference type="Proteomes" id="UP000002730">
    <property type="component" value="Chromosome"/>
</dbReference>
<dbReference type="InterPro" id="IPR008255">
    <property type="entry name" value="Pyr_nucl-diS_OxRdtase_2_AS"/>
</dbReference>
<evidence type="ECO:0000256" key="5">
    <source>
        <dbReference type="ARBA" id="ARBA00023157"/>
    </source>
</evidence>
<dbReference type="GO" id="GO:0019430">
    <property type="term" value="P:removal of superoxide radicals"/>
    <property type="evidence" value="ECO:0007669"/>
    <property type="project" value="UniProtKB-UniRule"/>
</dbReference>
<dbReference type="GO" id="GO:0005737">
    <property type="term" value="C:cytoplasm"/>
    <property type="evidence" value="ECO:0007669"/>
    <property type="project" value="InterPro"/>
</dbReference>
<evidence type="ECO:0000313" key="10">
    <source>
        <dbReference type="EMBL" id="ADL51426.1"/>
    </source>
</evidence>
<organism evidence="10 11">
    <name type="scientific">Clostridium cellulovorans (strain ATCC 35296 / DSM 3052 / OCM 3 / 743B)</name>
    <dbReference type="NCBI Taxonomy" id="573061"/>
    <lineage>
        <taxon>Bacteria</taxon>
        <taxon>Bacillati</taxon>
        <taxon>Bacillota</taxon>
        <taxon>Clostridia</taxon>
        <taxon>Eubacteriales</taxon>
        <taxon>Clostridiaceae</taxon>
        <taxon>Clostridium</taxon>
    </lineage>
</organism>
<keyword evidence="8" id="KW-0521">NADP</keyword>
<dbReference type="SUPFAM" id="SSF51905">
    <property type="entry name" value="FAD/NAD(P)-binding domain"/>
    <property type="match status" value="1"/>
</dbReference>
<keyword evidence="2 7" id="KW-0285">Flavoprotein</keyword>
<keyword evidence="4 7" id="KW-0560">Oxidoreductase</keyword>
<evidence type="ECO:0000256" key="1">
    <source>
        <dbReference type="ARBA" id="ARBA00009333"/>
    </source>
</evidence>
<dbReference type="eggNOG" id="COG0492">
    <property type="taxonomic scope" value="Bacteria"/>
</dbReference>
<dbReference type="InterPro" id="IPR023753">
    <property type="entry name" value="FAD/NAD-binding_dom"/>
</dbReference>
<evidence type="ECO:0000256" key="4">
    <source>
        <dbReference type="ARBA" id="ARBA00023002"/>
    </source>
</evidence>
<evidence type="ECO:0000256" key="3">
    <source>
        <dbReference type="ARBA" id="ARBA00022827"/>
    </source>
</evidence>
<keyword evidence="5" id="KW-1015">Disulfide bond</keyword>
<evidence type="ECO:0000256" key="7">
    <source>
        <dbReference type="RuleBase" id="RU003880"/>
    </source>
</evidence>
<evidence type="ECO:0000256" key="6">
    <source>
        <dbReference type="ARBA" id="ARBA00023284"/>
    </source>
</evidence>
<dbReference type="EMBL" id="CP002160">
    <property type="protein sequence ID" value="ADL51426.1"/>
    <property type="molecule type" value="Genomic_DNA"/>
</dbReference>
<comment type="subunit">
    <text evidence="7">Homodimer.</text>
</comment>
<comment type="cofactor">
    <cofactor evidence="8">
        <name>FAD</name>
        <dbReference type="ChEBI" id="CHEBI:57692"/>
    </cofactor>
    <text evidence="8">Binds 1 FAD per subunit.</text>
</comment>
<dbReference type="NCBIfam" id="TIGR01292">
    <property type="entry name" value="TRX_reduct"/>
    <property type="match status" value="1"/>
</dbReference>
<dbReference type="PRINTS" id="PR00368">
    <property type="entry name" value="FADPNR"/>
</dbReference>
<keyword evidence="11" id="KW-1185">Reference proteome</keyword>
<evidence type="ECO:0000259" key="9">
    <source>
        <dbReference type="Pfam" id="PF07992"/>
    </source>
</evidence>
<sequence>MDEQNKLLREIDVFIIGSGPAGLTAGIYAARANLDVVVFEDMVSGGQIRQTYTVENYPGHLSIDGNDLADKMLEQAKGLGAKIEEYDSIISIKITDIDKVIETYKYIYKPKVVIIATGAEPKKLPVEEEEKYAGRGIHYCAVCDGGFYRNKSIAVVGGGNTALEEAIYLSRFGNVKIIRRKDYFNGERVNLNEVNRNPNIEIIWNSDVKKVCGEDFVEYVVLEDTVTKKNRKISIDGIFVAIGVTPKTEIFRDFVNVNESGYIIANEATMETNIKGVYAAGDVREKLFRQITTAVSDGTIAALMAEKYIQGLKKA</sequence>
<evidence type="ECO:0000256" key="2">
    <source>
        <dbReference type="ARBA" id="ARBA00022630"/>
    </source>
</evidence>
<dbReference type="PROSITE" id="PS00573">
    <property type="entry name" value="PYRIDINE_REDOX_2"/>
    <property type="match status" value="1"/>
</dbReference>
<feature type="domain" description="FAD/NAD(P)-binding" evidence="9">
    <location>
        <begin position="12"/>
        <end position="298"/>
    </location>
</feature>
<dbReference type="Pfam" id="PF07992">
    <property type="entry name" value="Pyr_redox_2"/>
    <property type="match status" value="1"/>
</dbReference>
<keyword evidence="6 7" id="KW-0676">Redox-active center</keyword>
<dbReference type="GO" id="GO:0004791">
    <property type="term" value="F:thioredoxin-disulfide reductase (NADPH) activity"/>
    <property type="evidence" value="ECO:0007669"/>
    <property type="project" value="UniProtKB-UniRule"/>
</dbReference>
<dbReference type="EC" id="1.8.1.9" evidence="7"/>
<dbReference type="RefSeq" id="WP_010077362.1">
    <property type="nucleotide sequence ID" value="NC_014393.1"/>
</dbReference>
<proteinExistence type="inferred from homology"/>
<accession>D9SKD0</accession>
<name>D9SKD0_CLOC7</name>
<dbReference type="KEGG" id="ccb:Clocel_1682"/>
<comment type="similarity">
    <text evidence="1 7">Belongs to the class-II pyridine nucleotide-disulfide oxidoreductase family.</text>
</comment>
<dbReference type="PRINTS" id="PR00469">
    <property type="entry name" value="PNDRDTASEII"/>
</dbReference>
<dbReference type="InterPro" id="IPR050097">
    <property type="entry name" value="Ferredoxin-NADP_redctase_2"/>
</dbReference>
<evidence type="ECO:0000256" key="8">
    <source>
        <dbReference type="RuleBase" id="RU003881"/>
    </source>
</evidence>